<dbReference type="GO" id="GO:0005743">
    <property type="term" value="C:mitochondrial inner membrane"/>
    <property type="evidence" value="ECO:0007669"/>
    <property type="project" value="UniProtKB-SubCell"/>
</dbReference>
<dbReference type="InterPro" id="IPR039205">
    <property type="entry name" value="NDUFA11"/>
</dbReference>
<evidence type="ECO:0000256" key="4">
    <source>
        <dbReference type="ARBA" id="ARBA00022692"/>
    </source>
</evidence>
<comment type="caution">
    <text evidence="12">The sequence shown here is derived from an EMBL/GenBank/DDBJ whole genome shotgun (WGS) entry which is preliminary data.</text>
</comment>
<proteinExistence type="inferred from homology"/>
<dbReference type="GO" id="GO:0006120">
    <property type="term" value="P:mitochondrial electron transport, NADH to ubiquinone"/>
    <property type="evidence" value="ECO:0007669"/>
    <property type="project" value="InterPro"/>
</dbReference>
<dbReference type="Proteomes" id="UP000597762">
    <property type="component" value="Unassembled WGS sequence"/>
</dbReference>
<feature type="transmembrane region" description="Helical" evidence="11">
    <location>
        <begin position="37"/>
        <end position="56"/>
    </location>
</feature>
<keyword evidence="13" id="KW-1185">Reference proteome</keyword>
<keyword evidence="5" id="KW-0999">Mitochondrion inner membrane</keyword>
<evidence type="ECO:0000313" key="13">
    <source>
        <dbReference type="Proteomes" id="UP000597762"/>
    </source>
</evidence>
<dbReference type="PANTHER" id="PTHR21382">
    <property type="entry name" value="NADH-UBIQUINONE OXIDOREDUCTASE SUBUNIT"/>
    <property type="match status" value="1"/>
</dbReference>
<comment type="similarity">
    <text evidence="2">Belongs to the complex I NDUFA11 subunit family.</text>
</comment>
<evidence type="ECO:0000256" key="10">
    <source>
        <dbReference type="ARBA" id="ARBA00031497"/>
    </source>
</evidence>
<accession>A0A812CE41</accession>
<evidence type="ECO:0000256" key="2">
    <source>
        <dbReference type="ARBA" id="ARBA00008699"/>
    </source>
</evidence>
<keyword evidence="8 11" id="KW-0472">Membrane</keyword>
<feature type="transmembrane region" description="Helical" evidence="11">
    <location>
        <begin position="62"/>
        <end position="83"/>
    </location>
</feature>
<evidence type="ECO:0000256" key="1">
    <source>
        <dbReference type="ARBA" id="ARBA00004292"/>
    </source>
</evidence>
<gene>
    <name evidence="12" type="ORF">SPHA_36031</name>
</gene>
<keyword evidence="4 11" id="KW-0812">Transmembrane</keyword>
<reference evidence="12" key="1">
    <citation type="submission" date="2021-01" db="EMBL/GenBank/DDBJ databases">
        <authorList>
            <person name="Li R."/>
            <person name="Bekaert M."/>
        </authorList>
    </citation>
    <scope>NUCLEOTIDE SEQUENCE</scope>
    <source>
        <strain evidence="12">Farmed</strain>
    </source>
</reference>
<name>A0A812CE41_ACAPH</name>
<keyword evidence="7" id="KW-0496">Mitochondrion</keyword>
<protein>
    <recommendedName>
        <fullName evidence="3">NADH dehydrogenase [ubiquinone] 1 alpha subcomplex subunit 11</fullName>
    </recommendedName>
    <alternativeName>
        <fullName evidence="9">Complex I-B14.7</fullName>
    </alternativeName>
    <alternativeName>
        <fullName evidence="10">NADH-ubiquinone oxidoreductase subunit B14.7</fullName>
    </alternativeName>
</protein>
<dbReference type="PANTHER" id="PTHR21382:SF1">
    <property type="entry name" value="NADH DEHYDROGENASE [UBIQUINONE] 1 ALPHA SUBCOMPLEX SUBUNIT 11"/>
    <property type="match status" value="1"/>
</dbReference>
<evidence type="ECO:0000256" key="5">
    <source>
        <dbReference type="ARBA" id="ARBA00022792"/>
    </source>
</evidence>
<evidence type="ECO:0000256" key="8">
    <source>
        <dbReference type="ARBA" id="ARBA00023136"/>
    </source>
</evidence>
<evidence type="ECO:0000256" key="3">
    <source>
        <dbReference type="ARBA" id="ARBA00018191"/>
    </source>
</evidence>
<dbReference type="AlphaFoldDB" id="A0A812CE41"/>
<feature type="transmembrane region" description="Helical" evidence="11">
    <location>
        <begin position="118"/>
        <end position="137"/>
    </location>
</feature>
<sequence>MPLEGKGISLRDKYGFDLLSTPDDEDCMKKILYGSGYGLYAGVFAGLLESLVKLKVFTPSTIGFSIAGWAGPLAAIGASYPTLTCTLANMRGKDDVINHAAAGFMSGSIYGIRYRKPWVAYFGAFSFGAFCALNKYCHQKGYHLYPDEAYNVPNANSQFTYYNRSFLATRGSVLGNQDQ</sequence>
<dbReference type="GO" id="GO:0045271">
    <property type="term" value="C:respiratory chain complex I"/>
    <property type="evidence" value="ECO:0007669"/>
    <property type="project" value="InterPro"/>
</dbReference>
<evidence type="ECO:0000256" key="6">
    <source>
        <dbReference type="ARBA" id="ARBA00022989"/>
    </source>
</evidence>
<organism evidence="12 13">
    <name type="scientific">Acanthosepion pharaonis</name>
    <name type="common">Pharaoh cuttlefish</name>
    <name type="synonym">Sepia pharaonis</name>
    <dbReference type="NCBI Taxonomy" id="158019"/>
    <lineage>
        <taxon>Eukaryota</taxon>
        <taxon>Metazoa</taxon>
        <taxon>Spiralia</taxon>
        <taxon>Lophotrochozoa</taxon>
        <taxon>Mollusca</taxon>
        <taxon>Cephalopoda</taxon>
        <taxon>Coleoidea</taxon>
        <taxon>Decapodiformes</taxon>
        <taxon>Sepiida</taxon>
        <taxon>Sepiina</taxon>
        <taxon>Sepiidae</taxon>
        <taxon>Acanthosepion</taxon>
    </lineage>
</organism>
<keyword evidence="6 11" id="KW-1133">Transmembrane helix</keyword>
<evidence type="ECO:0000256" key="9">
    <source>
        <dbReference type="ARBA" id="ARBA00030608"/>
    </source>
</evidence>
<dbReference type="OrthoDB" id="6080881at2759"/>
<dbReference type="EMBL" id="CAHIKZ030001560">
    <property type="protein sequence ID" value="CAE1268289.1"/>
    <property type="molecule type" value="Genomic_DNA"/>
</dbReference>
<comment type="subcellular location">
    <subcellularLocation>
        <location evidence="1">Mitochondrion inner membrane</location>
        <topology evidence="1">Multi-pass membrane protein</topology>
        <orientation evidence="1">Matrix side</orientation>
    </subcellularLocation>
</comment>
<dbReference type="Pfam" id="PF02466">
    <property type="entry name" value="Tim17"/>
    <property type="match status" value="1"/>
</dbReference>
<evidence type="ECO:0000256" key="11">
    <source>
        <dbReference type="SAM" id="Phobius"/>
    </source>
</evidence>
<evidence type="ECO:0000313" key="12">
    <source>
        <dbReference type="EMBL" id="CAE1268289.1"/>
    </source>
</evidence>
<evidence type="ECO:0000256" key="7">
    <source>
        <dbReference type="ARBA" id="ARBA00023128"/>
    </source>
</evidence>